<dbReference type="GeneID" id="91307961"/>
<sequence length="508" mass="55446">MARSAPVHIRVTEAELPAHDPIDLYEELLRTRPADDVYVLENASGAGQAPDRAFLGCGRLLEIRVLADADAATLLRISGEPVLVATLLGLADGLGLTRCAAPPGGGGSAAAVRAERPDLLWTFLDAVGRDAFEVDGDVPATEFAFGFLTCLAYESSRHMEEFGPRTKTPRGPDITLALFRHTVCYDRETGRVRELRAGSDALGTGADPGLARLAALTAGRPAVPAPPAPEPRSVRDSLDRATFLRWAERCLEHIRIGDIYQIQIGHRVDVRSDLTPVEVYRRLRARNPSPYMYLAPRGDSLLIGASPELFLRIEDDRITMRPIAGTARRGADEEENRLRIKEMRESVKEQAEHVMLVDLCRNDIGRVCRPDTLPVDRLMEVEAYSHVFHLVSGVSGRLTDGVTVWDAVRATFPAGTMTGAPKLRAMEILDGLEREARGAYAGAVGLWDVRGWSELALCIRTVEYDGAAYSTQSSAGLVAQSEPEAEWRETLAKMGAAHWALTGEELLP</sequence>
<dbReference type="AlphaFoldDB" id="A0A191V4D1"/>
<dbReference type="RefSeq" id="WP_064730081.1">
    <property type="nucleotide sequence ID" value="NZ_BMRX01000012.1"/>
</dbReference>
<dbReference type="KEGG" id="spav:Spa2297_23985"/>
<dbReference type="GO" id="GO:0000162">
    <property type="term" value="P:L-tryptophan biosynthetic process"/>
    <property type="evidence" value="ECO:0007669"/>
    <property type="project" value="TreeGrafter"/>
</dbReference>
<dbReference type="PANTHER" id="PTHR11236:SF9">
    <property type="entry name" value="ANTHRANILATE SYNTHASE COMPONENT 1"/>
    <property type="match status" value="1"/>
</dbReference>
<dbReference type="PRINTS" id="PR00095">
    <property type="entry name" value="ANTSNTHASEI"/>
</dbReference>
<dbReference type="InterPro" id="IPR015890">
    <property type="entry name" value="Chorismate_C"/>
</dbReference>
<dbReference type="InterPro" id="IPR019999">
    <property type="entry name" value="Anth_synth_I-like"/>
</dbReference>
<dbReference type="InterPro" id="IPR005801">
    <property type="entry name" value="ADC_synthase"/>
</dbReference>
<gene>
    <name evidence="1" type="ORF">Spa2297_23985</name>
</gene>
<protein>
    <submittedName>
        <fullName evidence="1">Anthranilate synthase</fullName>
    </submittedName>
</protein>
<proteinExistence type="predicted"/>
<evidence type="ECO:0000313" key="2">
    <source>
        <dbReference type="Proteomes" id="UP000078468"/>
    </source>
</evidence>
<accession>A0A191V4D1</accession>
<evidence type="ECO:0000313" key="1">
    <source>
        <dbReference type="EMBL" id="ANJ09763.1"/>
    </source>
</evidence>
<dbReference type="PANTHER" id="PTHR11236">
    <property type="entry name" value="AMINOBENZOATE/ANTHRANILATE SYNTHASE"/>
    <property type="match status" value="1"/>
</dbReference>
<dbReference type="SUPFAM" id="SSF56322">
    <property type="entry name" value="ADC synthase"/>
    <property type="match status" value="1"/>
</dbReference>
<reference evidence="1 2" key="1">
    <citation type="submission" date="2016-05" db="EMBL/GenBank/DDBJ databases">
        <title>Non-Contiguous Finished Genome Sequence of Streptomyces parvulus 2297 Integrated Site-Specifically with Actinophage R4.</title>
        <authorList>
            <person name="Nishizawa T."/>
            <person name="Miura T."/>
            <person name="Harada C."/>
            <person name="Guo Y."/>
            <person name="Narisawa K."/>
            <person name="Ohta H."/>
            <person name="Takahashi H."/>
            <person name="Shirai M."/>
        </authorList>
    </citation>
    <scope>NUCLEOTIDE SEQUENCE [LARGE SCALE GENOMIC DNA]</scope>
    <source>
        <strain evidence="1 2">2297</strain>
    </source>
</reference>
<dbReference type="Pfam" id="PF00425">
    <property type="entry name" value="Chorismate_bind"/>
    <property type="match status" value="1"/>
</dbReference>
<dbReference type="Gene3D" id="3.60.120.10">
    <property type="entry name" value="Anthranilate synthase"/>
    <property type="match status" value="1"/>
</dbReference>
<organism evidence="1 2">
    <name type="scientific">Streptomyces parvulus</name>
    <dbReference type="NCBI Taxonomy" id="146923"/>
    <lineage>
        <taxon>Bacteria</taxon>
        <taxon>Bacillati</taxon>
        <taxon>Actinomycetota</taxon>
        <taxon>Actinomycetes</taxon>
        <taxon>Kitasatosporales</taxon>
        <taxon>Streptomycetaceae</taxon>
        <taxon>Streptomyces</taxon>
    </lineage>
</organism>
<dbReference type="EMBL" id="CP015866">
    <property type="protein sequence ID" value="ANJ09763.1"/>
    <property type="molecule type" value="Genomic_DNA"/>
</dbReference>
<dbReference type="Proteomes" id="UP000078468">
    <property type="component" value="Chromosome"/>
</dbReference>
<name>A0A191V4D1_9ACTN</name>